<feature type="region of interest" description="Disordered" evidence="1">
    <location>
        <begin position="62"/>
        <end position="85"/>
    </location>
</feature>
<dbReference type="RefSeq" id="XP_033525686.1">
    <property type="nucleotide sequence ID" value="XM_033662440.1"/>
</dbReference>
<evidence type="ECO:0000313" key="2">
    <source>
        <dbReference type="EMBL" id="KAF2131299.1"/>
    </source>
</evidence>
<name>A0A6A6AH76_9PLEO</name>
<proteinExistence type="predicted"/>
<protein>
    <submittedName>
        <fullName evidence="2">Uncharacterized protein</fullName>
    </submittedName>
</protein>
<gene>
    <name evidence="2" type="ORF">P153DRAFT_192031</name>
</gene>
<dbReference type="EMBL" id="ML977502">
    <property type="protein sequence ID" value="KAF2131299.1"/>
    <property type="molecule type" value="Genomic_DNA"/>
</dbReference>
<dbReference type="GeneID" id="54402872"/>
<evidence type="ECO:0000313" key="3">
    <source>
        <dbReference type="Proteomes" id="UP000799771"/>
    </source>
</evidence>
<organism evidence="2 3">
    <name type="scientific">Dothidotthia symphoricarpi CBS 119687</name>
    <dbReference type="NCBI Taxonomy" id="1392245"/>
    <lineage>
        <taxon>Eukaryota</taxon>
        <taxon>Fungi</taxon>
        <taxon>Dikarya</taxon>
        <taxon>Ascomycota</taxon>
        <taxon>Pezizomycotina</taxon>
        <taxon>Dothideomycetes</taxon>
        <taxon>Pleosporomycetidae</taxon>
        <taxon>Pleosporales</taxon>
        <taxon>Dothidotthiaceae</taxon>
        <taxon>Dothidotthia</taxon>
    </lineage>
</organism>
<reference evidence="2" key="1">
    <citation type="journal article" date="2020" name="Stud. Mycol.">
        <title>101 Dothideomycetes genomes: a test case for predicting lifestyles and emergence of pathogens.</title>
        <authorList>
            <person name="Haridas S."/>
            <person name="Albert R."/>
            <person name="Binder M."/>
            <person name="Bloem J."/>
            <person name="Labutti K."/>
            <person name="Salamov A."/>
            <person name="Andreopoulos B."/>
            <person name="Baker S."/>
            <person name="Barry K."/>
            <person name="Bills G."/>
            <person name="Bluhm B."/>
            <person name="Cannon C."/>
            <person name="Castanera R."/>
            <person name="Culley D."/>
            <person name="Daum C."/>
            <person name="Ezra D."/>
            <person name="Gonzalez J."/>
            <person name="Henrissat B."/>
            <person name="Kuo A."/>
            <person name="Liang C."/>
            <person name="Lipzen A."/>
            <person name="Lutzoni F."/>
            <person name="Magnuson J."/>
            <person name="Mondo S."/>
            <person name="Nolan M."/>
            <person name="Ohm R."/>
            <person name="Pangilinan J."/>
            <person name="Park H.-J."/>
            <person name="Ramirez L."/>
            <person name="Alfaro M."/>
            <person name="Sun H."/>
            <person name="Tritt A."/>
            <person name="Yoshinaga Y."/>
            <person name="Zwiers L.-H."/>
            <person name="Turgeon B."/>
            <person name="Goodwin S."/>
            <person name="Spatafora J."/>
            <person name="Crous P."/>
            <person name="Grigoriev I."/>
        </authorList>
    </citation>
    <scope>NUCLEOTIDE SEQUENCE</scope>
    <source>
        <strain evidence="2">CBS 119687</strain>
    </source>
</reference>
<dbReference type="Proteomes" id="UP000799771">
    <property type="component" value="Unassembled WGS sequence"/>
</dbReference>
<keyword evidence="3" id="KW-1185">Reference proteome</keyword>
<evidence type="ECO:0000256" key="1">
    <source>
        <dbReference type="SAM" id="MobiDB-lite"/>
    </source>
</evidence>
<sequence>MRGRTAYQIRRFHHPTLYGGAHPTLQTPTTFKYFRASMSDLRPSHGEGALGEKSALHVAATTSASSPTCERSPAHDSFSRTRSSGSDIRPWLLNLASNYDPTLAVMRYGAGGISSQVRTSLKKHCPESDQDCRYSLPSAYLHLVTSDVPVLYIFRVDPSTLCFDPVRQSPTGALYYSHL</sequence>
<accession>A0A6A6AH76</accession>
<dbReference type="AlphaFoldDB" id="A0A6A6AH76"/>